<accession>A0ABR8QYT8</accession>
<feature type="chain" id="PRO_5045440983" description="Lipoprotein" evidence="1">
    <location>
        <begin position="28"/>
        <end position="147"/>
    </location>
</feature>
<evidence type="ECO:0000313" key="2">
    <source>
        <dbReference type="EMBL" id="MBD7940678.1"/>
    </source>
</evidence>
<keyword evidence="3" id="KW-1185">Reference proteome</keyword>
<protein>
    <recommendedName>
        <fullName evidence="4">Lipoprotein</fullName>
    </recommendedName>
</protein>
<organism evidence="2 3">
    <name type="scientific">Brevundimonas guildfordensis</name>
    <dbReference type="NCBI Taxonomy" id="2762241"/>
    <lineage>
        <taxon>Bacteria</taxon>
        <taxon>Pseudomonadati</taxon>
        <taxon>Pseudomonadota</taxon>
        <taxon>Alphaproteobacteria</taxon>
        <taxon>Caulobacterales</taxon>
        <taxon>Caulobacteraceae</taxon>
        <taxon>Brevundimonas</taxon>
    </lineage>
</organism>
<comment type="caution">
    <text evidence="2">The sequence shown here is derived from an EMBL/GenBank/DDBJ whole genome shotgun (WGS) entry which is preliminary data.</text>
</comment>
<keyword evidence="1" id="KW-0732">Signal</keyword>
<sequence length="147" mass="15287">MSVPGAVTVSRASISLLAAIAAAAGLAACANTAEAPGGAGVCYHMGQDAEGAARFNVVARDQPQIEFCAARLEEMRLHFLRIGGNKTEMIGAYQGQFIFIDRAGVKFGKSLNGPRFFALARTGDGRLAIPGAIQREIDGRPVAVAPN</sequence>
<reference evidence="2 3" key="1">
    <citation type="submission" date="2020-08" db="EMBL/GenBank/DDBJ databases">
        <title>A Genomic Blueprint of the Chicken Gut Microbiome.</title>
        <authorList>
            <person name="Gilroy R."/>
            <person name="Ravi A."/>
            <person name="Getino M."/>
            <person name="Pursley I."/>
            <person name="Horton D.L."/>
            <person name="Alikhan N.-F."/>
            <person name="Baker D."/>
            <person name="Gharbi K."/>
            <person name="Hall N."/>
            <person name="Watson M."/>
            <person name="Adriaenssens E.M."/>
            <person name="Foster-Nyarko E."/>
            <person name="Jarju S."/>
            <person name="Secka A."/>
            <person name="Antonio M."/>
            <person name="Oren A."/>
            <person name="Chaudhuri R."/>
            <person name="La Ragione R.M."/>
            <person name="Hildebrand F."/>
            <person name="Pallen M.J."/>
        </authorList>
    </citation>
    <scope>NUCLEOTIDE SEQUENCE [LARGE SCALE GENOMIC DNA]</scope>
    <source>
        <strain evidence="2 3">Sa3CVA3</strain>
    </source>
</reference>
<gene>
    <name evidence="2" type="ORF">H9656_04685</name>
</gene>
<feature type="signal peptide" evidence="1">
    <location>
        <begin position="1"/>
        <end position="27"/>
    </location>
</feature>
<dbReference type="Proteomes" id="UP000638918">
    <property type="component" value="Unassembled WGS sequence"/>
</dbReference>
<dbReference type="EMBL" id="JACSQU010000001">
    <property type="protein sequence ID" value="MBD7940678.1"/>
    <property type="molecule type" value="Genomic_DNA"/>
</dbReference>
<evidence type="ECO:0000256" key="1">
    <source>
        <dbReference type="SAM" id="SignalP"/>
    </source>
</evidence>
<evidence type="ECO:0008006" key="4">
    <source>
        <dbReference type="Google" id="ProtNLM"/>
    </source>
</evidence>
<evidence type="ECO:0000313" key="3">
    <source>
        <dbReference type="Proteomes" id="UP000638918"/>
    </source>
</evidence>
<name>A0ABR8QYT8_9CAUL</name>
<proteinExistence type="predicted"/>